<gene>
    <name evidence="2" type="ORF">CI610_03533</name>
</gene>
<sequence>MGTLSDKQKGQILLDRMVGVSNEGTILIEGVELPALIDSGSMVTTISESGLCRLPGENQLLNLNELGLEVSVADGSPLGYLGYVECSVKLPFLSEVEFFVPILVVPDTKFNAKCPVIIGTNVIRQCKDLLTQEGCDVPPEWKLAVDSIQAKTFVVKTLGKKMVRLDPYESVVVQGRATGLDTSMGEVVTENLDTGLSYAVCPRVVKLGKNAHVARIPVKICNITAKPMIIKPGSNLCQIQEVKVVDSLGTDSPSQSRDTKTTKSVPEDLGATIATDNLSEDQLSRVRKTRLLIYAVLTRLSGTPILQ</sequence>
<dbReference type="Gene3D" id="2.40.70.10">
    <property type="entry name" value="Acid Proteases"/>
    <property type="match status" value="1"/>
</dbReference>
<evidence type="ECO:0000256" key="1">
    <source>
        <dbReference type="SAM" id="MobiDB-lite"/>
    </source>
</evidence>
<proteinExistence type="predicted"/>
<name>A0A2H9T2T6_9ZZZZ</name>
<accession>A0A2H9T2T6</accession>
<organism evidence="2">
    <name type="scientific">invertebrate metagenome</name>
    <dbReference type="NCBI Taxonomy" id="1711999"/>
    <lineage>
        <taxon>unclassified sequences</taxon>
        <taxon>metagenomes</taxon>
        <taxon>organismal metagenomes</taxon>
    </lineage>
</organism>
<dbReference type="InterPro" id="IPR021109">
    <property type="entry name" value="Peptidase_aspartic_dom_sf"/>
</dbReference>
<protein>
    <recommendedName>
        <fullName evidence="3">Peptidase A2 domain-containing protein</fullName>
    </recommendedName>
</protein>
<dbReference type="EMBL" id="NSIT01000522">
    <property type="protein sequence ID" value="PJE77542.1"/>
    <property type="molecule type" value="Genomic_DNA"/>
</dbReference>
<comment type="caution">
    <text evidence="2">The sequence shown here is derived from an EMBL/GenBank/DDBJ whole genome shotgun (WGS) entry which is preliminary data.</text>
</comment>
<reference evidence="2" key="1">
    <citation type="journal article" date="2017" name="Appl. Environ. Microbiol.">
        <title>Molecular characterization of an Endozoicomonas-like organism causing infection in king scallop Pecten maximus L.</title>
        <authorList>
            <person name="Cano I."/>
            <person name="van Aerle R."/>
            <person name="Ross S."/>
            <person name="Verner-Jeffreys D.W."/>
            <person name="Paley R.K."/>
            <person name="Rimmer G."/>
            <person name="Ryder D."/>
            <person name="Hooper P."/>
            <person name="Stone D."/>
            <person name="Feist S.W."/>
        </authorList>
    </citation>
    <scope>NUCLEOTIDE SEQUENCE</scope>
</reference>
<evidence type="ECO:0000313" key="2">
    <source>
        <dbReference type="EMBL" id="PJE77542.1"/>
    </source>
</evidence>
<dbReference type="AlphaFoldDB" id="A0A2H9T2T6"/>
<feature type="region of interest" description="Disordered" evidence="1">
    <location>
        <begin position="248"/>
        <end position="267"/>
    </location>
</feature>
<evidence type="ECO:0008006" key="3">
    <source>
        <dbReference type="Google" id="ProtNLM"/>
    </source>
</evidence>